<feature type="compositionally biased region" description="Low complexity" evidence="1">
    <location>
        <begin position="88"/>
        <end position="107"/>
    </location>
</feature>
<protein>
    <submittedName>
        <fullName evidence="3">Basic tail secreted protein</fullName>
    </submittedName>
</protein>
<feature type="region of interest" description="Disordered" evidence="1">
    <location>
        <begin position="59"/>
        <end position="179"/>
    </location>
</feature>
<proteinExistence type="predicted"/>
<feature type="chain" id="PRO_5007286456" evidence="2">
    <location>
        <begin position="21"/>
        <end position="1133"/>
    </location>
</feature>
<sequence>MASITWYLPLLVLLVNTSSAATTGPLLVKSEEGIKTVTHSTDGVVKGVKGIAVNSITTGGLLKPGTPPNPKNLPEEIDPFALSPGPPSSGNNNVPFVSSGSEGEGPSFQGGEGGTVNTVQNGAGSVTKTTVTKSITSVTHPGGSNAQPTGGTIHTSQPLGPGTTVSGAPGGPSILTSTGVNPFVGSTITSGRHGPTVPLPSTTHGTLVGLNNVPAPSVINSRTSHIHSVITSGVNNLRPGAIPPVDGVPSVGVTGSGVEVEVPGFTTGLDRRWKWVLGRRTGMFPPYIQALDPEVLYYKLGYQAPSLPVLPEPVQRLLNNIPVQPAGSGIYGRRGSTTLIDIIRKIARITALKNLLSSSKLSHKPNQTKFLTSLIASETASSSGASPIERLLFQGDSQSSPVQPGIWSSLVSLFGSDPYGFSFRSPYSGRFGSPYSSFYGGTFGSTYGSPWSTFPGAPFPGNTWPYYGGSPLAPYTPYGPGSGPYSSFSTYGIPSGSPYPGFPGYGGSSLTKSILSTISGINGGSTGMRSVTAPDGTLSPLIDPFYTNRGYYDLSVPSSSKSVTERLMDVLVHPRQYTLSPNGELLYNNDATPYGTSLDRLTRSGATNPYILLNLLRRNPRSPVVNAILKQVILQQRPGGIFSSLLNSVDPNDSETNGATKMISLLRNSISNPNDIAGQYLARLAGISPETLGLSSNSKTSLDPATLLRVLRQPTEGTPYDSLNKLLLGAGEPFSRTSSRRNVVPADYISSPEAYNTYTNGQPELADSFLTAGGPRKTTVGTKEIITKTVAPSNVYTSAFMRQPISKTQVVSRTYSSRVQPTLTPSLTPTTSGLHVTEHTVQPSSPLTLLGLRNVPGVSSGTLPLYGTSALHPQLTTGTQLTTTPGVFVNGQFVSSTNGILGSTLGQAGLPLTTAAYTAGIPVTTGYVSGTTTSHPYILGGSQIGVHPHYIVEGHEAPGTRWQLKVWRNHPGVSTIIPGVSGYTSYVSGAPTVGLVGSPSLSGIPVVGGTSSHYIVHGPAGSTGVNRIISSLGTNQATGAYVPGTQSVSRTISGNSISSGDSFTTSPGSSSSTTRYYYSSSSGSNGYSGVASGTNGGITSGLQGSSGNSMSPFDSNSGSSDFTQEHLSQTKLK</sequence>
<feature type="compositionally biased region" description="Polar residues" evidence="1">
    <location>
        <begin position="115"/>
        <end position="124"/>
    </location>
</feature>
<feature type="compositionally biased region" description="Polar residues" evidence="1">
    <location>
        <begin position="1100"/>
        <end position="1133"/>
    </location>
</feature>
<accession>A0A131Z0M3</accession>
<evidence type="ECO:0000256" key="2">
    <source>
        <dbReference type="SAM" id="SignalP"/>
    </source>
</evidence>
<feature type="compositionally biased region" description="Low complexity" evidence="1">
    <location>
        <begin position="125"/>
        <end position="139"/>
    </location>
</feature>
<feature type="region of interest" description="Disordered" evidence="1">
    <location>
        <begin position="1052"/>
        <end position="1078"/>
    </location>
</feature>
<dbReference type="AlphaFoldDB" id="A0A131Z0M3"/>
<reference evidence="3" key="1">
    <citation type="journal article" date="2016" name="Ticks Tick Borne Dis.">
        <title>De novo assembly and annotation of the salivary gland transcriptome of Rhipicephalus appendiculatus male and female ticks during blood feeding.</title>
        <authorList>
            <person name="de Castro M.H."/>
            <person name="de Klerk D."/>
            <person name="Pienaar R."/>
            <person name="Latif A.A."/>
            <person name="Rees D.J."/>
            <person name="Mans B.J."/>
        </authorList>
    </citation>
    <scope>NUCLEOTIDE SEQUENCE</scope>
    <source>
        <tissue evidence="3">Salivary glands</tissue>
    </source>
</reference>
<name>A0A131Z0M3_RHIAP</name>
<evidence type="ECO:0000256" key="1">
    <source>
        <dbReference type="SAM" id="MobiDB-lite"/>
    </source>
</evidence>
<organism evidence="3">
    <name type="scientific">Rhipicephalus appendiculatus</name>
    <name type="common">Brown ear tick</name>
    <dbReference type="NCBI Taxonomy" id="34631"/>
    <lineage>
        <taxon>Eukaryota</taxon>
        <taxon>Metazoa</taxon>
        <taxon>Ecdysozoa</taxon>
        <taxon>Arthropoda</taxon>
        <taxon>Chelicerata</taxon>
        <taxon>Arachnida</taxon>
        <taxon>Acari</taxon>
        <taxon>Parasitiformes</taxon>
        <taxon>Ixodida</taxon>
        <taxon>Ixodoidea</taxon>
        <taxon>Ixodidae</taxon>
        <taxon>Rhipicephalinae</taxon>
        <taxon>Rhipicephalus</taxon>
        <taxon>Rhipicephalus</taxon>
    </lineage>
</organism>
<evidence type="ECO:0000313" key="3">
    <source>
        <dbReference type="EMBL" id="JAP84468.1"/>
    </source>
</evidence>
<feature type="compositionally biased region" description="Low complexity" evidence="1">
    <location>
        <begin position="1058"/>
        <end position="1078"/>
    </location>
</feature>
<feature type="region of interest" description="Disordered" evidence="1">
    <location>
        <begin position="1096"/>
        <end position="1133"/>
    </location>
</feature>
<dbReference type="EMBL" id="GEDV01004089">
    <property type="protein sequence ID" value="JAP84468.1"/>
    <property type="molecule type" value="Transcribed_RNA"/>
</dbReference>
<feature type="signal peptide" evidence="2">
    <location>
        <begin position="1"/>
        <end position="20"/>
    </location>
</feature>
<keyword evidence="2" id="KW-0732">Signal</keyword>
<feature type="compositionally biased region" description="Polar residues" evidence="1">
    <location>
        <begin position="142"/>
        <end position="166"/>
    </location>
</feature>